<dbReference type="PANTHER" id="PTHR13504:SF38">
    <property type="entry name" value="FIDO DOMAIN-CONTAINING PROTEIN"/>
    <property type="match status" value="1"/>
</dbReference>
<sequence length="507" mass="56912">MAKLSEKLAQSLDVLKRLQGEGKIAVQSADLSRTHRERLTRTGFLKEVIRGWYIPARPDETAGESTAWFTSFWDFIAAYLQVRFGDNWSLSPEQSVILHAGNLTVPRQLLVRSPQARNQTTVFPHDTSIFETRANTASGESVQMLGGLRLFALAPALVYCPEPFYRNNPTEARTALASFRDASELLEILLEGGHSVVAGRMAGAFRNIGRERIADDILSGMRSVGYNVMENDPFQATSPFAIPSRQVSPYVNRLQLLWHAMREPIIEVFPPAPGLPTDIPGYLQQVADNFVNDAYNSLSIEGYRVSNELIERVRSGNRQPEWSESDRQHRDALAARGYWQAFQEVKKAVERVLRAENSGLVADQVHQTWYRELFAPSVTAGIIRASDLAGYRSQPVFIRRSKHVPPTAEVVRELMPAYFELLENEPNPAVRVVLGHFMFVYIHPYIDGNGRLGRFLMNLFLASGGYDWVIVPLARREEYMAALEAASSDGDIRPFALFLAALVKAES</sequence>
<dbReference type="InterPro" id="IPR036597">
    <property type="entry name" value="Fido-like_dom_sf"/>
</dbReference>
<dbReference type="RefSeq" id="WP_206578330.1">
    <property type="nucleotide sequence ID" value="NZ_JAFKCT010000004.1"/>
</dbReference>
<protein>
    <submittedName>
        <fullName evidence="2">Fic family protein</fullName>
    </submittedName>
</protein>
<evidence type="ECO:0000313" key="3">
    <source>
        <dbReference type="Proteomes" id="UP000664317"/>
    </source>
</evidence>
<organism evidence="2 3">
    <name type="scientific">Algoriphagus oliviformis</name>
    <dbReference type="NCBI Taxonomy" id="2811231"/>
    <lineage>
        <taxon>Bacteria</taxon>
        <taxon>Pseudomonadati</taxon>
        <taxon>Bacteroidota</taxon>
        <taxon>Cytophagia</taxon>
        <taxon>Cytophagales</taxon>
        <taxon>Cyclobacteriaceae</taxon>
        <taxon>Algoriphagus</taxon>
    </lineage>
</organism>
<reference evidence="2 3" key="1">
    <citation type="submission" date="2021-03" db="EMBL/GenBank/DDBJ databases">
        <title>novel species isolated from a fishpond in China.</title>
        <authorList>
            <person name="Lu H."/>
            <person name="Cai Z."/>
        </authorList>
    </citation>
    <scope>NUCLEOTIDE SEQUENCE [LARGE SCALE GENOMIC DNA]</scope>
    <source>
        <strain evidence="2 3">H41</strain>
    </source>
</reference>
<dbReference type="InterPro" id="IPR003812">
    <property type="entry name" value="Fido"/>
</dbReference>
<feature type="domain" description="Fido" evidence="1">
    <location>
        <begin position="357"/>
        <end position="501"/>
    </location>
</feature>
<name>A0ABS3C366_9BACT</name>
<dbReference type="EMBL" id="JAFKCT010000004">
    <property type="protein sequence ID" value="MBN7811550.1"/>
    <property type="molecule type" value="Genomic_DNA"/>
</dbReference>
<dbReference type="SUPFAM" id="SSF140931">
    <property type="entry name" value="Fic-like"/>
    <property type="match status" value="1"/>
</dbReference>
<comment type="caution">
    <text evidence="2">The sequence shown here is derived from an EMBL/GenBank/DDBJ whole genome shotgun (WGS) entry which is preliminary data.</text>
</comment>
<accession>A0ABS3C366</accession>
<dbReference type="Proteomes" id="UP000664317">
    <property type="component" value="Unassembled WGS sequence"/>
</dbReference>
<keyword evidence="3" id="KW-1185">Reference proteome</keyword>
<proteinExistence type="predicted"/>
<evidence type="ECO:0000259" key="1">
    <source>
        <dbReference type="PROSITE" id="PS51459"/>
    </source>
</evidence>
<evidence type="ECO:0000313" key="2">
    <source>
        <dbReference type="EMBL" id="MBN7811550.1"/>
    </source>
</evidence>
<gene>
    <name evidence="2" type="ORF">J0A68_11355</name>
</gene>
<dbReference type="InterPro" id="IPR040198">
    <property type="entry name" value="Fido_containing"/>
</dbReference>
<dbReference type="PANTHER" id="PTHR13504">
    <property type="entry name" value="FIDO DOMAIN-CONTAINING PROTEIN DDB_G0283145"/>
    <property type="match status" value="1"/>
</dbReference>
<dbReference type="Pfam" id="PF02661">
    <property type="entry name" value="Fic"/>
    <property type="match status" value="1"/>
</dbReference>
<dbReference type="PROSITE" id="PS51459">
    <property type="entry name" value="FIDO"/>
    <property type="match status" value="1"/>
</dbReference>
<dbReference type="Gene3D" id="1.10.3290.10">
    <property type="entry name" value="Fido-like domain"/>
    <property type="match status" value="1"/>
</dbReference>